<organism evidence="1 2">
    <name type="scientific">Mesorhizobium waimense</name>
    <dbReference type="NCBI Taxonomy" id="1300307"/>
    <lineage>
        <taxon>Bacteria</taxon>
        <taxon>Pseudomonadati</taxon>
        <taxon>Pseudomonadota</taxon>
        <taxon>Alphaproteobacteria</taxon>
        <taxon>Hyphomicrobiales</taxon>
        <taxon>Phyllobacteriaceae</taxon>
        <taxon>Mesorhizobium</taxon>
    </lineage>
</organism>
<accession>A0A3A5K9E3</accession>
<dbReference type="EMBL" id="QZWZ01000030">
    <property type="protein sequence ID" value="RJT31450.1"/>
    <property type="molecule type" value="Genomic_DNA"/>
</dbReference>
<dbReference type="Pfam" id="PF06169">
    <property type="entry name" value="DUF982"/>
    <property type="match status" value="1"/>
</dbReference>
<dbReference type="OrthoDB" id="8083621at2"/>
<gene>
    <name evidence="1" type="ORF">D3227_28315</name>
</gene>
<keyword evidence="2" id="KW-1185">Reference proteome</keyword>
<dbReference type="InterPro" id="IPR010385">
    <property type="entry name" value="DUF982"/>
</dbReference>
<dbReference type="AlphaFoldDB" id="A0A3A5K9E3"/>
<reference evidence="1 2" key="1">
    <citation type="submission" date="2018-09" db="EMBL/GenBank/DDBJ databases">
        <title>Mesorhizobium carmichaelinearum sp. nov. isolated from Carmichaelinea spp. root nodules in New Zealand.</title>
        <authorList>
            <person name="De Meyer S.E."/>
        </authorList>
    </citation>
    <scope>NUCLEOTIDE SEQUENCE [LARGE SCALE GENOMIC DNA]</scope>
    <source>
        <strain evidence="1 2">ICMP19557</strain>
    </source>
</reference>
<proteinExistence type="predicted"/>
<evidence type="ECO:0000313" key="2">
    <source>
        <dbReference type="Proteomes" id="UP000272706"/>
    </source>
</evidence>
<dbReference type="Gene3D" id="6.10.250.730">
    <property type="match status" value="1"/>
</dbReference>
<evidence type="ECO:0000313" key="1">
    <source>
        <dbReference type="EMBL" id="RJT31450.1"/>
    </source>
</evidence>
<dbReference type="Proteomes" id="UP000272706">
    <property type="component" value="Unassembled WGS sequence"/>
</dbReference>
<sequence>MTPPVSLHRFSPPVVINTSTPGIRYECSSVEDAADQLLQWTKHGPRWNEAVRVCLSALAGELTPDDARIALKAAAREEGLLV</sequence>
<comment type="caution">
    <text evidence="1">The sequence shown here is derived from an EMBL/GenBank/DDBJ whole genome shotgun (WGS) entry which is preliminary data.</text>
</comment>
<name>A0A3A5K9E3_9HYPH</name>
<protein>
    <submittedName>
        <fullName evidence="1">DUF982 domain-containing protein</fullName>
    </submittedName>
</protein>